<dbReference type="EMBL" id="LAZR01000025">
    <property type="protein sequence ID" value="KKO03884.1"/>
    <property type="molecule type" value="Genomic_DNA"/>
</dbReference>
<feature type="compositionally biased region" description="Basic and acidic residues" evidence="2">
    <location>
        <begin position="276"/>
        <end position="298"/>
    </location>
</feature>
<dbReference type="Gene3D" id="3.30.10.20">
    <property type="match status" value="1"/>
</dbReference>
<feature type="coiled-coil region" evidence="1">
    <location>
        <begin position="185"/>
        <end position="212"/>
    </location>
</feature>
<keyword evidence="1" id="KW-0175">Coiled coil</keyword>
<accession>A0A0F9YHL7</accession>
<dbReference type="PROSITE" id="PS51178">
    <property type="entry name" value="PASTA"/>
    <property type="match status" value="1"/>
</dbReference>
<dbReference type="InterPro" id="IPR005543">
    <property type="entry name" value="PASTA_dom"/>
</dbReference>
<feature type="region of interest" description="Disordered" evidence="2">
    <location>
        <begin position="276"/>
        <end position="299"/>
    </location>
</feature>
<sequence>MQWSITGTVFEADGKPATSQVELQIYDMARQVWRSVVKGSLNSKGDFALKLDLAEEQILPAVRLCEPSKAKEPSRVLAEGGLIKVEPGKLVRLSYGDIERLGSNAVARSERAAPFTEADDYLLAGMPKEVAKVTLSMATIRLNPQLIRAQPQVQPISSTHLKVQADLSKQLEVQSLELNQKAQLITTLERAKQTTDNDLKQAQLKVQTLEKQLQSKPASAGNEQIELATHQIKLQLNEQILRQSTEFELSTASLQRNLNQKNIEIAQFSDRLEQLSKQRSEAAAEAANAREESERLKSQMDTQVDAGELYTNIARQLQQAQNKLNEDGVPYRLGKVSMNLKTLVNGNSMTLPTLAELDKRNSGIFTDVALEYLPQSSTSQNTEPLVTVPDFSDLTETLARRLASDLSLQLEAAYQSVSGSTQSIGQAIRQIPAKGSSLPPGDSVLVVFTQA</sequence>
<organism evidence="4">
    <name type="scientific">marine sediment metagenome</name>
    <dbReference type="NCBI Taxonomy" id="412755"/>
    <lineage>
        <taxon>unclassified sequences</taxon>
        <taxon>metagenomes</taxon>
        <taxon>ecological metagenomes</taxon>
    </lineage>
</organism>
<proteinExistence type="predicted"/>
<evidence type="ECO:0000256" key="1">
    <source>
        <dbReference type="SAM" id="Coils"/>
    </source>
</evidence>
<evidence type="ECO:0000256" key="2">
    <source>
        <dbReference type="SAM" id="MobiDB-lite"/>
    </source>
</evidence>
<dbReference type="AlphaFoldDB" id="A0A0F9YHL7"/>
<name>A0A0F9YHL7_9ZZZZ</name>
<dbReference type="Pfam" id="PF03793">
    <property type="entry name" value="PASTA"/>
    <property type="match status" value="1"/>
</dbReference>
<dbReference type="CDD" id="cd06577">
    <property type="entry name" value="PASTA_pknB"/>
    <property type="match status" value="1"/>
</dbReference>
<evidence type="ECO:0000313" key="4">
    <source>
        <dbReference type="EMBL" id="KKO03884.1"/>
    </source>
</evidence>
<feature type="domain" description="PASTA" evidence="3">
    <location>
        <begin position="382"/>
        <end position="450"/>
    </location>
</feature>
<comment type="caution">
    <text evidence="4">The sequence shown here is derived from an EMBL/GenBank/DDBJ whole genome shotgun (WGS) entry which is preliminary data.</text>
</comment>
<reference evidence="4" key="1">
    <citation type="journal article" date="2015" name="Nature">
        <title>Complex archaea that bridge the gap between prokaryotes and eukaryotes.</title>
        <authorList>
            <person name="Spang A."/>
            <person name="Saw J.H."/>
            <person name="Jorgensen S.L."/>
            <person name="Zaremba-Niedzwiedzka K."/>
            <person name="Martijn J."/>
            <person name="Lind A.E."/>
            <person name="van Eijk R."/>
            <person name="Schleper C."/>
            <person name="Guy L."/>
            <person name="Ettema T.J."/>
        </authorList>
    </citation>
    <scope>NUCLEOTIDE SEQUENCE</scope>
</reference>
<evidence type="ECO:0000259" key="3">
    <source>
        <dbReference type="PROSITE" id="PS51178"/>
    </source>
</evidence>
<gene>
    <name evidence="4" type="ORF">LCGC14_0093110</name>
</gene>
<protein>
    <recommendedName>
        <fullName evidence="3">PASTA domain-containing protein</fullName>
    </recommendedName>
</protein>